<dbReference type="EMBL" id="CAJGYO010000011">
    <property type="protein sequence ID" value="CAD6260155.1"/>
    <property type="molecule type" value="Genomic_DNA"/>
</dbReference>
<keyword evidence="3" id="KW-1185">Reference proteome</keyword>
<dbReference type="Proteomes" id="UP000604825">
    <property type="component" value="Unassembled WGS sequence"/>
</dbReference>
<gene>
    <name evidence="2" type="ORF">NCGR_LOCUS43591</name>
</gene>
<comment type="caution">
    <text evidence="2">The sequence shown here is derived from an EMBL/GenBank/DDBJ whole genome shotgun (WGS) entry which is preliminary data.</text>
</comment>
<reference evidence="2" key="1">
    <citation type="submission" date="2020-10" db="EMBL/GenBank/DDBJ databases">
        <authorList>
            <person name="Han B."/>
            <person name="Lu T."/>
            <person name="Zhao Q."/>
            <person name="Huang X."/>
            <person name="Zhao Y."/>
        </authorList>
    </citation>
    <scope>NUCLEOTIDE SEQUENCE</scope>
</reference>
<evidence type="ECO:0000313" key="3">
    <source>
        <dbReference type="Proteomes" id="UP000604825"/>
    </source>
</evidence>
<dbReference type="GO" id="GO:0009733">
    <property type="term" value="P:response to auxin"/>
    <property type="evidence" value="ECO:0007669"/>
    <property type="project" value="InterPro"/>
</dbReference>
<proteinExistence type="inferred from homology"/>
<organism evidence="2 3">
    <name type="scientific">Miscanthus lutarioriparius</name>
    <dbReference type="NCBI Taxonomy" id="422564"/>
    <lineage>
        <taxon>Eukaryota</taxon>
        <taxon>Viridiplantae</taxon>
        <taxon>Streptophyta</taxon>
        <taxon>Embryophyta</taxon>
        <taxon>Tracheophyta</taxon>
        <taxon>Spermatophyta</taxon>
        <taxon>Magnoliopsida</taxon>
        <taxon>Liliopsida</taxon>
        <taxon>Poales</taxon>
        <taxon>Poaceae</taxon>
        <taxon>PACMAD clade</taxon>
        <taxon>Panicoideae</taxon>
        <taxon>Andropogonodae</taxon>
        <taxon>Andropogoneae</taxon>
        <taxon>Saccharinae</taxon>
        <taxon>Miscanthus</taxon>
    </lineage>
</organism>
<dbReference type="Pfam" id="PF02519">
    <property type="entry name" value="Auxin_inducible"/>
    <property type="match status" value="1"/>
</dbReference>
<dbReference type="InterPro" id="IPR003676">
    <property type="entry name" value="SAUR_fam"/>
</dbReference>
<dbReference type="OrthoDB" id="10429716at2759"/>
<dbReference type="AlphaFoldDB" id="A0A811QQU4"/>
<name>A0A811QQU4_9POAL</name>
<sequence length="125" mass="13643">MLLFKKKQEQGRRRGPAVSPERLVTVRVEVPGHVGREYVLPASLLGHQRLAPLMAEAEAEYGVQQGDVIRVPCRPCHFVDAMVWAAVEEAMQGGTAHGAAVVPVADSGKDSGNRHDLGWYLARPH</sequence>
<protein>
    <submittedName>
        <fullName evidence="2">Uncharacterized protein</fullName>
    </submittedName>
</protein>
<comment type="similarity">
    <text evidence="1">Belongs to the ARG7 family.</text>
</comment>
<evidence type="ECO:0000256" key="1">
    <source>
        <dbReference type="ARBA" id="ARBA00006974"/>
    </source>
</evidence>
<accession>A0A811QQU4</accession>
<evidence type="ECO:0000313" key="2">
    <source>
        <dbReference type="EMBL" id="CAD6260155.1"/>
    </source>
</evidence>